<dbReference type="RefSeq" id="WP_118025538.1">
    <property type="nucleotide sequence ID" value="NZ_QSFO01000010.1"/>
</dbReference>
<dbReference type="GO" id="GO:0008289">
    <property type="term" value="F:lipid binding"/>
    <property type="evidence" value="ECO:0007669"/>
    <property type="project" value="UniProtKB-KW"/>
</dbReference>
<dbReference type="EMBL" id="QSFO01000010">
    <property type="protein sequence ID" value="RHA53495.1"/>
    <property type="molecule type" value="Genomic_DNA"/>
</dbReference>
<accession>A0A413T7W2</accession>
<reference evidence="4 5" key="1">
    <citation type="submission" date="2018-08" db="EMBL/GenBank/DDBJ databases">
        <title>A genome reference for cultivated species of the human gut microbiota.</title>
        <authorList>
            <person name="Zou Y."/>
            <person name="Xue W."/>
            <person name="Luo G."/>
        </authorList>
    </citation>
    <scope>NUCLEOTIDE SEQUENCE [LARGE SCALE GENOMIC DNA]</scope>
    <source>
        <strain evidence="3 5">AM42-30</strain>
        <strain evidence="2 4">AM43-2</strain>
    </source>
</reference>
<dbReference type="PANTHER" id="PTHR33434:SF2">
    <property type="entry name" value="FATTY ACID-BINDING PROTEIN TM_1468"/>
    <property type="match status" value="1"/>
</dbReference>
<gene>
    <name evidence="3" type="ORF">DW918_04970</name>
    <name evidence="2" type="ORF">DW929_09215</name>
</gene>
<dbReference type="AlphaFoldDB" id="A0A413T7W2"/>
<protein>
    <submittedName>
        <fullName evidence="3">DegV family protein</fullName>
    </submittedName>
</protein>
<dbReference type="NCBIfam" id="TIGR00762">
    <property type="entry name" value="DegV"/>
    <property type="match status" value="1"/>
</dbReference>
<organism evidence="3 5">
    <name type="scientific">Eubacterium ventriosum</name>
    <dbReference type="NCBI Taxonomy" id="39496"/>
    <lineage>
        <taxon>Bacteria</taxon>
        <taxon>Bacillati</taxon>
        <taxon>Bacillota</taxon>
        <taxon>Clostridia</taxon>
        <taxon>Eubacteriales</taxon>
        <taxon>Eubacteriaceae</taxon>
        <taxon>Eubacterium</taxon>
    </lineage>
</organism>
<dbReference type="InterPro" id="IPR050270">
    <property type="entry name" value="DegV_domain_contain"/>
</dbReference>
<name>A0A413T7W2_9FIRM</name>
<dbReference type="Proteomes" id="UP000285740">
    <property type="component" value="Unassembled WGS sequence"/>
</dbReference>
<evidence type="ECO:0000256" key="1">
    <source>
        <dbReference type="ARBA" id="ARBA00023121"/>
    </source>
</evidence>
<dbReference type="Gene3D" id="3.40.50.10170">
    <property type="match status" value="1"/>
</dbReference>
<dbReference type="PROSITE" id="PS51482">
    <property type="entry name" value="DEGV"/>
    <property type="match status" value="1"/>
</dbReference>
<evidence type="ECO:0000313" key="4">
    <source>
        <dbReference type="Proteomes" id="UP000284598"/>
    </source>
</evidence>
<dbReference type="Pfam" id="PF02645">
    <property type="entry name" value="DegV"/>
    <property type="match status" value="1"/>
</dbReference>
<dbReference type="SUPFAM" id="SSF82549">
    <property type="entry name" value="DAK1/DegV-like"/>
    <property type="match status" value="1"/>
</dbReference>
<dbReference type="InterPro" id="IPR043168">
    <property type="entry name" value="DegV_C"/>
</dbReference>
<evidence type="ECO:0000313" key="3">
    <source>
        <dbReference type="EMBL" id="RHA80929.1"/>
    </source>
</evidence>
<sequence length="293" mass="32451">MYKIVSDSACDLSKEYLEKHDVTIVPLSVSFDGETYYRDGVDITRDECYQRMVDDPKLFPKTSLPSVESYAEVFRNYVEQGFPVVCFTITTLFSGSYNSAMNAKSLVEEDYPDANICVIDSKQNTVTQALLIDQFVKMLEDGLSFEQAMSKLDALMASARIFFTVGSLDYLKMGGRIGKVATAATGKLGVKPVIIMKDGDIGLGGIGRNRNKLKNSVLQVAKKYLDENNKDNFIVSVGYGYDKEEGFEFMKEVESTLDVKLDSETNVAIGIVSAVHTGPYPIGLGVIRKYETL</sequence>
<dbReference type="Gene3D" id="3.30.1180.10">
    <property type="match status" value="1"/>
</dbReference>
<proteinExistence type="predicted"/>
<dbReference type="InterPro" id="IPR003797">
    <property type="entry name" value="DegV"/>
</dbReference>
<dbReference type="EMBL" id="QSFV01000011">
    <property type="protein sequence ID" value="RHA80929.1"/>
    <property type="molecule type" value="Genomic_DNA"/>
</dbReference>
<comment type="caution">
    <text evidence="3">The sequence shown here is derived from an EMBL/GenBank/DDBJ whole genome shotgun (WGS) entry which is preliminary data.</text>
</comment>
<dbReference type="Proteomes" id="UP000284598">
    <property type="component" value="Unassembled WGS sequence"/>
</dbReference>
<evidence type="ECO:0000313" key="5">
    <source>
        <dbReference type="Proteomes" id="UP000285740"/>
    </source>
</evidence>
<evidence type="ECO:0000313" key="2">
    <source>
        <dbReference type="EMBL" id="RHA53495.1"/>
    </source>
</evidence>
<dbReference type="PANTHER" id="PTHR33434">
    <property type="entry name" value="DEGV DOMAIN-CONTAINING PROTEIN DR_1986-RELATED"/>
    <property type="match status" value="1"/>
</dbReference>
<keyword evidence="1" id="KW-0446">Lipid-binding</keyword>